<feature type="binding site" evidence="12">
    <location>
        <position position="51"/>
    </location>
    <ligand>
        <name>Zn(2+)</name>
        <dbReference type="ChEBI" id="CHEBI:29105"/>
        <note>catalytic</note>
    </ligand>
</feature>
<keyword evidence="8" id="KW-0511">Multifunctional enzyme</keyword>
<keyword evidence="9 12" id="KW-0862">Zinc</keyword>
<feature type="active site" description="Proton donor" evidence="10">
    <location>
        <position position="53"/>
    </location>
</feature>
<comment type="cofactor">
    <cofactor evidence="9 12">
        <name>Zn(2+)</name>
        <dbReference type="ChEBI" id="CHEBI:29105"/>
    </cofactor>
    <text evidence="9 12">Binds 1 zinc ion.</text>
</comment>
<dbReference type="PIRSF" id="PIRSF006769">
    <property type="entry name" value="RibD"/>
    <property type="match status" value="1"/>
</dbReference>
<gene>
    <name evidence="14" type="primary">ribD</name>
    <name evidence="14" type="ORF">E4021_10735</name>
</gene>
<dbReference type="AlphaFoldDB" id="A0A4S4NNX1"/>
<dbReference type="EC" id="1.1.1.193" evidence="9"/>
<dbReference type="OrthoDB" id="9800865at2"/>
<evidence type="ECO:0000256" key="8">
    <source>
        <dbReference type="ARBA" id="ARBA00023268"/>
    </source>
</evidence>
<keyword evidence="9" id="KW-0686">Riboflavin biosynthesis</keyword>
<evidence type="ECO:0000256" key="2">
    <source>
        <dbReference type="ARBA" id="ARBA00004882"/>
    </source>
</evidence>
<evidence type="ECO:0000256" key="5">
    <source>
        <dbReference type="ARBA" id="ARBA00007417"/>
    </source>
</evidence>
<dbReference type="CDD" id="cd01284">
    <property type="entry name" value="Riboflavin_deaminase-reductase"/>
    <property type="match status" value="1"/>
</dbReference>
<feature type="binding site" evidence="12">
    <location>
        <position position="80"/>
    </location>
    <ligand>
        <name>Zn(2+)</name>
        <dbReference type="ChEBI" id="CHEBI:29105"/>
        <note>catalytic</note>
    </ligand>
</feature>
<proteinExistence type="inferred from homology"/>
<sequence length="355" mass="39917">MVKNTDILFRTAQLACLADSRVLDNPRVGAILMHEGKVIGEGYHHQAGEAHAEVNCMASVKEEDRPLIPESTLFVSLEPCCIKGRTPACTGLILKEKVRKVVFAQRDTTDEVSGRGAAILREAGVRVKEYPDFLPTELTNMNRMIYTTEQRPFILLKYARSADGFLRPKDRGKKYWITNDISRRLVHRWRTTTNAVIVGARTVIEDEPKLDSRFFPGPDPRPVILDLHDRLSGREKIFTSDGQRPLVFTGRRPAKMKADTVEIKEKDLNKKALKKIVRKLHDLKYSHVTVEGGATTLEAFLSKGLWDEARVFTGAARFGNGLIAPSLPASARLLSSEMIGTDRLEIFRPSQVDKR</sequence>
<dbReference type="Gene3D" id="3.40.430.10">
    <property type="entry name" value="Dihydrofolate Reductase, subunit A"/>
    <property type="match status" value="1"/>
</dbReference>
<organism evidence="14 15">
    <name type="scientific">Neolewinella litorea</name>
    <dbReference type="NCBI Taxonomy" id="2562452"/>
    <lineage>
        <taxon>Bacteria</taxon>
        <taxon>Pseudomonadati</taxon>
        <taxon>Bacteroidota</taxon>
        <taxon>Saprospiria</taxon>
        <taxon>Saprospirales</taxon>
        <taxon>Lewinellaceae</taxon>
        <taxon>Neolewinella</taxon>
    </lineage>
</organism>
<evidence type="ECO:0000256" key="1">
    <source>
        <dbReference type="ARBA" id="ARBA00002151"/>
    </source>
</evidence>
<evidence type="ECO:0000256" key="7">
    <source>
        <dbReference type="ARBA" id="ARBA00023002"/>
    </source>
</evidence>
<dbReference type="Proteomes" id="UP000308528">
    <property type="component" value="Unassembled WGS sequence"/>
</dbReference>
<dbReference type="GO" id="GO:0009231">
    <property type="term" value="P:riboflavin biosynthetic process"/>
    <property type="evidence" value="ECO:0007669"/>
    <property type="project" value="UniProtKB-UniPathway"/>
</dbReference>
<feature type="binding site" evidence="11">
    <location>
        <position position="159"/>
    </location>
    <ligand>
        <name>NADP(+)</name>
        <dbReference type="ChEBI" id="CHEBI:58349"/>
    </ligand>
</feature>
<dbReference type="InterPro" id="IPR002734">
    <property type="entry name" value="RibDG_C"/>
</dbReference>
<feature type="domain" description="CMP/dCMP-type deaminase" evidence="13">
    <location>
        <begin position="2"/>
        <end position="127"/>
    </location>
</feature>
<feature type="binding site" evidence="12">
    <location>
        <position position="89"/>
    </location>
    <ligand>
        <name>Zn(2+)</name>
        <dbReference type="ChEBI" id="CHEBI:29105"/>
        <note>catalytic</note>
    </ligand>
</feature>
<evidence type="ECO:0000313" key="14">
    <source>
        <dbReference type="EMBL" id="THH40068.1"/>
    </source>
</evidence>
<dbReference type="InterPro" id="IPR004794">
    <property type="entry name" value="Eubact_RibD"/>
</dbReference>
<dbReference type="Pfam" id="PF01872">
    <property type="entry name" value="RibD_C"/>
    <property type="match status" value="1"/>
</dbReference>
<evidence type="ECO:0000256" key="9">
    <source>
        <dbReference type="PIRNR" id="PIRNR006769"/>
    </source>
</evidence>
<dbReference type="Gene3D" id="3.40.140.10">
    <property type="entry name" value="Cytidine Deaminase, domain 2"/>
    <property type="match status" value="1"/>
</dbReference>
<keyword evidence="7 9" id="KW-0560">Oxidoreductase</keyword>
<feature type="binding site" evidence="11">
    <location>
        <position position="206"/>
    </location>
    <ligand>
        <name>substrate</name>
    </ligand>
</feature>
<dbReference type="InterPro" id="IPR024072">
    <property type="entry name" value="DHFR-like_dom_sf"/>
</dbReference>
<evidence type="ECO:0000256" key="4">
    <source>
        <dbReference type="ARBA" id="ARBA00005259"/>
    </source>
</evidence>
<dbReference type="Pfam" id="PF00383">
    <property type="entry name" value="dCMP_cyt_deam_1"/>
    <property type="match status" value="1"/>
</dbReference>
<dbReference type="GO" id="GO:0008703">
    <property type="term" value="F:5-amino-6-(5-phosphoribosylamino)uracil reductase activity"/>
    <property type="evidence" value="ECO:0007669"/>
    <property type="project" value="UniProtKB-EC"/>
</dbReference>
<accession>A0A4S4NNX1</accession>
<dbReference type="UniPathway" id="UPA00275">
    <property type="reaction ID" value="UER00401"/>
</dbReference>
<feature type="binding site" evidence="11">
    <location>
        <position position="190"/>
    </location>
    <ligand>
        <name>substrate</name>
    </ligand>
</feature>
<comment type="pathway">
    <text evidence="2 9">Cofactor biosynthesis; riboflavin biosynthesis; 5-amino-6-(D-ribitylamino)uracil from GTP: step 2/4.</text>
</comment>
<evidence type="ECO:0000256" key="11">
    <source>
        <dbReference type="PIRSR" id="PIRSR006769-2"/>
    </source>
</evidence>
<dbReference type="NCBIfam" id="TIGR00326">
    <property type="entry name" value="eubact_ribD"/>
    <property type="match status" value="1"/>
</dbReference>
<dbReference type="InterPro" id="IPR016193">
    <property type="entry name" value="Cytidine_deaminase-like"/>
</dbReference>
<dbReference type="PANTHER" id="PTHR38011">
    <property type="entry name" value="DIHYDROFOLATE REDUCTASE FAMILY PROTEIN (AFU_ORTHOLOGUE AFUA_8G06820)"/>
    <property type="match status" value="1"/>
</dbReference>
<evidence type="ECO:0000256" key="12">
    <source>
        <dbReference type="PIRSR" id="PIRSR006769-3"/>
    </source>
</evidence>
<keyword evidence="9 14" id="KW-0378">Hydrolase</keyword>
<evidence type="ECO:0000259" key="13">
    <source>
        <dbReference type="PROSITE" id="PS51747"/>
    </source>
</evidence>
<dbReference type="EMBL" id="SRSF01000003">
    <property type="protein sequence ID" value="THH40068.1"/>
    <property type="molecule type" value="Genomic_DNA"/>
</dbReference>
<feature type="binding site" evidence="11">
    <location>
        <position position="176"/>
    </location>
    <ligand>
        <name>NADP(+)</name>
        <dbReference type="ChEBI" id="CHEBI:58349"/>
    </ligand>
</feature>
<dbReference type="InterPro" id="IPR002125">
    <property type="entry name" value="CMP_dCMP_dom"/>
</dbReference>
<evidence type="ECO:0000256" key="3">
    <source>
        <dbReference type="ARBA" id="ARBA00004910"/>
    </source>
</evidence>
<dbReference type="GO" id="GO:0046872">
    <property type="term" value="F:metal ion binding"/>
    <property type="evidence" value="ECO:0007669"/>
    <property type="project" value="UniProtKB-KW"/>
</dbReference>
<evidence type="ECO:0000256" key="10">
    <source>
        <dbReference type="PIRSR" id="PIRSR006769-1"/>
    </source>
</evidence>
<evidence type="ECO:0000313" key="15">
    <source>
        <dbReference type="Proteomes" id="UP000308528"/>
    </source>
</evidence>
<dbReference type="SUPFAM" id="SSF53927">
    <property type="entry name" value="Cytidine deaminase-like"/>
    <property type="match status" value="1"/>
</dbReference>
<dbReference type="GO" id="GO:0008835">
    <property type="term" value="F:diaminohydroxyphosphoribosylaminopyrimidine deaminase activity"/>
    <property type="evidence" value="ECO:0007669"/>
    <property type="project" value="UniProtKB-EC"/>
</dbReference>
<comment type="caution">
    <text evidence="14">The sequence shown here is derived from an EMBL/GenBank/DDBJ whole genome shotgun (WGS) entry which is preliminary data.</text>
</comment>
<feature type="binding site" evidence="11">
    <location>
        <position position="210"/>
    </location>
    <ligand>
        <name>substrate</name>
    </ligand>
</feature>
<keyword evidence="6 9" id="KW-0521">NADP</keyword>
<feature type="binding site" evidence="11">
    <location>
        <position position="202"/>
    </location>
    <ligand>
        <name>NADP(+)</name>
        <dbReference type="ChEBI" id="CHEBI:58349"/>
    </ligand>
</feature>
<evidence type="ECO:0000256" key="6">
    <source>
        <dbReference type="ARBA" id="ARBA00022857"/>
    </source>
</evidence>
<feature type="binding site" evidence="11">
    <location>
        <position position="291"/>
    </location>
    <ligand>
        <name>substrate</name>
    </ligand>
</feature>
<comment type="similarity">
    <text evidence="5 9">In the C-terminal section; belongs to the HTP reductase family.</text>
</comment>
<comment type="catalytic activity">
    <reaction evidence="9">
        <text>2,5-diamino-6-hydroxy-4-(5-phosphoribosylamino)-pyrimidine + H2O + H(+) = 5-amino-6-(5-phospho-D-ribosylamino)uracil + NH4(+)</text>
        <dbReference type="Rhea" id="RHEA:21868"/>
        <dbReference type="ChEBI" id="CHEBI:15377"/>
        <dbReference type="ChEBI" id="CHEBI:15378"/>
        <dbReference type="ChEBI" id="CHEBI:28938"/>
        <dbReference type="ChEBI" id="CHEBI:58453"/>
        <dbReference type="ChEBI" id="CHEBI:58614"/>
        <dbReference type="EC" id="3.5.4.26"/>
    </reaction>
</comment>
<protein>
    <recommendedName>
        <fullName evidence="9">Riboflavin biosynthesis protein RibD</fullName>
    </recommendedName>
    <domain>
        <recommendedName>
            <fullName evidence="9">Diaminohydroxyphosphoribosylaminopyrimidine deaminase</fullName>
            <shortName evidence="9">DRAP deaminase</shortName>
            <ecNumber evidence="9">3.5.4.26</ecNumber>
        </recommendedName>
        <alternativeName>
            <fullName evidence="9">Riboflavin-specific deaminase</fullName>
        </alternativeName>
    </domain>
    <domain>
        <recommendedName>
            <fullName evidence="9">5-amino-6-(5-phosphoribosylamino)uracil reductase</fullName>
            <ecNumber evidence="9">1.1.1.193</ecNumber>
        </recommendedName>
        <alternativeName>
            <fullName evidence="9">HTP reductase</fullName>
        </alternativeName>
    </domain>
</protein>
<dbReference type="SUPFAM" id="SSF53597">
    <property type="entry name" value="Dihydrofolate reductase-like"/>
    <property type="match status" value="1"/>
</dbReference>
<comment type="similarity">
    <text evidence="4 9">In the N-terminal section; belongs to the cytidine and deoxycytidylate deaminase family.</text>
</comment>
<name>A0A4S4NNX1_9BACT</name>
<feature type="binding site" evidence="11">
    <location>
        <position position="213"/>
    </location>
    <ligand>
        <name>substrate</name>
    </ligand>
</feature>
<dbReference type="InterPro" id="IPR050765">
    <property type="entry name" value="Riboflavin_Biosynth_HTPR"/>
</dbReference>
<dbReference type="PANTHER" id="PTHR38011:SF7">
    <property type="entry name" value="2,5-DIAMINO-6-RIBOSYLAMINO-4(3H)-PYRIMIDINONE 5'-PHOSPHATE REDUCTASE"/>
    <property type="match status" value="1"/>
</dbReference>
<keyword evidence="9 12" id="KW-0479">Metal-binding</keyword>
<reference evidence="14 15" key="1">
    <citation type="submission" date="2019-04" db="EMBL/GenBank/DDBJ databases">
        <title>Lewinella litorea sp. nov., isolated from a marine sand.</title>
        <authorList>
            <person name="Yoon J.-H."/>
        </authorList>
    </citation>
    <scope>NUCLEOTIDE SEQUENCE [LARGE SCALE GENOMIC DNA]</scope>
    <source>
        <strain evidence="14 15">HSMS-39</strain>
    </source>
</reference>
<comment type="catalytic activity">
    <reaction evidence="9">
        <text>5-amino-6-(5-phospho-D-ribitylamino)uracil + NADP(+) = 5-amino-6-(5-phospho-D-ribosylamino)uracil + NADPH + H(+)</text>
        <dbReference type="Rhea" id="RHEA:17845"/>
        <dbReference type="ChEBI" id="CHEBI:15378"/>
        <dbReference type="ChEBI" id="CHEBI:57783"/>
        <dbReference type="ChEBI" id="CHEBI:58349"/>
        <dbReference type="ChEBI" id="CHEBI:58421"/>
        <dbReference type="ChEBI" id="CHEBI:58453"/>
        <dbReference type="EC" id="1.1.1.193"/>
    </reaction>
</comment>
<dbReference type="EC" id="3.5.4.26" evidence="9"/>
<comment type="function">
    <text evidence="1 9">Converts 2,5-diamino-6-(ribosylamino)-4(3h)-pyrimidinone 5'-phosphate into 5-amino-6-(ribosylamino)-2,4(1h,3h)-pyrimidinedione 5'-phosphate.</text>
</comment>
<feature type="binding site" evidence="11">
    <location>
        <begin position="293"/>
        <end position="299"/>
    </location>
    <ligand>
        <name>NADP(+)</name>
        <dbReference type="ChEBI" id="CHEBI:58349"/>
    </ligand>
</feature>
<dbReference type="PROSITE" id="PS51747">
    <property type="entry name" value="CYT_DCMP_DEAMINASES_2"/>
    <property type="match status" value="1"/>
</dbReference>
<comment type="pathway">
    <text evidence="3 9">Cofactor biosynthesis; riboflavin biosynthesis; 5-amino-6-(D-ribitylamino)uracil from GTP: step 3/4.</text>
</comment>
<keyword evidence="15" id="KW-1185">Reference proteome</keyword>